<feature type="domain" description="Flavin reductase like" evidence="4">
    <location>
        <begin position="15"/>
        <end position="151"/>
    </location>
</feature>
<reference evidence="5" key="1">
    <citation type="submission" date="2023-08" db="EMBL/GenBank/DDBJ databases">
        <title>Black Yeasts Isolated from many extreme environments.</title>
        <authorList>
            <person name="Coleine C."/>
            <person name="Stajich J.E."/>
            <person name="Selbmann L."/>
        </authorList>
    </citation>
    <scope>NUCLEOTIDE SEQUENCE</scope>
    <source>
        <strain evidence="5">CCFEE 5810</strain>
    </source>
</reference>
<dbReference type="EMBL" id="JAVRQU010000015">
    <property type="protein sequence ID" value="KAK5694918.1"/>
    <property type="molecule type" value="Genomic_DNA"/>
</dbReference>
<proteinExistence type="inferred from homology"/>
<dbReference type="AlphaFoldDB" id="A0AAN7VWV1"/>
<dbReference type="PANTHER" id="PTHR43567:SF1">
    <property type="entry name" value="FLAVOREDOXIN"/>
    <property type="match status" value="1"/>
</dbReference>
<dbReference type="SUPFAM" id="SSF50475">
    <property type="entry name" value="FMN-binding split barrel"/>
    <property type="match status" value="1"/>
</dbReference>
<keyword evidence="2" id="KW-0285">Flavoprotein</keyword>
<evidence type="ECO:0000256" key="1">
    <source>
        <dbReference type="ARBA" id="ARBA00001917"/>
    </source>
</evidence>
<dbReference type="InterPro" id="IPR002563">
    <property type="entry name" value="Flavin_Rdtase-like_dom"/>
</dbReference>
<evidence type="ECO:0000256" key="2">
    <source>
        <dbReference type="ARBA" id="ARBA00022630"/>
    </source>
</evidence>
<sequence>MSHSQISPAIYYWGTPAVLISTQNEDGSSNIGPMSSAFWLGNRCILGLEFDSQTTINLLRTGECVLNLPSDDMIPTVNALARTTGTYPMPDFKQANGYRYVKDKFAEAPLTAQASEIVNVPRIEQCPVQMEARLVQRMTTKGGFLEIIEVELLRTYVIDKIRMKGHKHRVDPDFWRPMIMSFQQLYGLREGGRTQESVLAGIQEENYRALAPLPGGSEDNLPQEKQIE</sequence>
<dbReference type="InterPro" id="IPR052174">
    <property type="entry name" value="Flavoredoxin"/>
</dbReference>
<name>A0AAN7VWV1_9PEZI</name>
<accession>A0AAN7VWV1</accession>
<dbReference type="Proteomes" id="UP001310594">
    <property type="component" value="Unassembled WGS sequence"/>
</dbReference>
<evidence type="ECO:0000259" key="4">
    <source>
        <dbReference type="Pfam" id="PF01613"/>
    </source>
</evidence>
<comment type="similarity">
    <text evidence="3">Belongs to the flavoredoxin family.</text>
</comment>
<comment type="cofactor">
    <cofactor evidence="1">
        <name>FMN</name>
        <dbReference type="ChEBI" id="CHEBI:58210"/>
    </cofactor>
</comment>
<dbReference type="Pfam" id="PF01613">
    <property type="entry name" value="Flavin_Reduct"/>
    <property type="match status" value="1"/>
</dbReference>
<dbReference type="PANTHER" id="PTHR43567">
    <property type="entry name" value="FLAVOREDOXIN-RELATED-RELATED"/>
    <property type="match status" value="1"/>
</dbReference>
<evidence type="ECO:0000313" key="6">
    <source>
        <dbReference type="Proteomes" id="UP001310594"/>
    </source>
</evidence>
<comment type="caution">
    <text evidence="5">The sequence shown here is derived from an EMBL/GenBank/DDBJ whole genome shotgun (WGS) entry which is preliminary data.</text>
</comment>
<dbReference type="GO" id="GO:0010181">
    <property type="term" value="F:FMN binding"/>
    <property type="evidence" value="ECO:0007669"/>
    <property type="project" value="InterPro"/>
</dbReference>
<dbReference type="InterPro" id="IPR012349">
    <property type="entry name" value="Split_barrel_FMN-bd"/>
</dbReference>
<evidence type="ECO:0000256" key="3">
    <source>
        <dbReference type="ARBA" id="ARBA00038054"/>
    </source>
</evidence>
<dbReference type="Gene3D" id="2.30.110.10">
    <property type="entry name" value="Electron Transport, Fmn-binding Protein, Chain A"/>
    <property type="match status" value="1"/>
</dbReference>
<gene>
    <name evidence="5" type="ORF">LTR97_009513</name>
</gene>
<organism evidence="5 6">
    <name type="scientific">Elasticomyces elasticus</name>
    <dbReference type="NCBI Taxonomy" id="574655"/>
    <lineage>
        <taxon>Eukaryota</taxon>
        <taxon>Fungi</taxon>
        <taxon>Dikarya</taxon>
        <taxon>Ascomycota</taxon>
        <taxon>Pezizomycotina</taxon>
        <taxon>Dothideomycetes</taxon>
        <taxon>Dothideomycetidae</taxon>
        <taxon>Mycosphaerellales</taxon>
        <taxon>Teratosphaeriaceae</taxon>
        <taxon>Elasticomyces</taxon>
    </lineage>
</organism>
<protein>
    <recommendedName>
        <fullName evidence="4">Flavin reductase like domain-containing protein</fullName>
    </recommendedName>
</protein>
<evidence type="ECO:0000313" key="5">
    <source>
        <dbReference type="EMBL" id="KAK5694918.1"/>
    </source>
</evidence>